<evidence type="ECO:0000256" key="1">
    <source>
        <dbReference type="SAM" id="Phobius"/>
    </source>
</evidence>
<feature type="transmembrane region" description="Helical" evidence="1">
    <location>
        <begin position="20"/>
        <end position="42"/>
    </location>
</feature>
<keyword evidence="1" id="KW-0472">Membrane</keyword>
<dbReference type="EMBL" id="KT897280">
    <property type="protein sequence ID" value="ALT05885.1"/>
    <property type="molecule type" value="Genomic_DNA"/>
</dbReference>
<sequence length="67" mass="7998">MELILSFKLIITYYHNKFVLLVICILLYHSIFFYSILSSYIIKNPLHLGRGFLKTLKSFIIHLFFQA</sequence>
<organism evidence="2">
    <name type="scientific">Clostridium botulinum</name>
    <dbReference type="NCBI Taxonomy" id="1491"/>
    <lineage>
        <taxon>Bacteria</taxon>
        <taxon>Bacillati</taxon>
        <taxon>Bacillota</taxon>
        <taxon>Clostridia</taxon>
        <taxon>Eubacteriales</taxon>
        <taxon>Clostridiaceae</taxon>
        <taxon>Clostridium</taxon>
    </lineage>
</organism>
<keyword evidence="2" id="KW-0614">Plasmid</keyword>
<keyword evidence="1" id="KW-1133">Transmembrane helix</keyword>
<dbReference type="AlphaFoldDB" id="A0A140C307"/>
<proteinExistence type="predicted"/>
<name>A0A140C307_CLOBO</name>
<keyword evidence="1" id="KW-0812">Transmembrane</keyword>
<accession>A0A140C307</accession>
<reference evidence="2" key="1">
    <citation type="journal article" date="2016" name="Genome Biol. Evol.">
        <title>Evolution of chromosomal Clostridium botulinum type E neurotoxin gene clusters: evidence provided by their rare plasmid borne counterparts.</title>
        <authorList>
            <person name="Carter A.T."/>
            <person name="Austin J.W."/>
            <person name="Weedmark K.A."/>
            <person name="Peck M.W."/>
        </authorList>
    </citation>
    <scope>NUCLEOTIDE SEQUENCE</scope>
    <source>
        <strain evidence="2">FI1111E1</strain>
        <plasmid evidence="2">pFI1111E1</plasmid>
    </source>
</reference>
<geneLocation type="plasmid" evidence="2">
    <name>pFI1111E1</name>
</geneLocation>
<evidence type="ECO:0000313" key="2">
    <source>
        <dbReference type="EMBL" id="ALT05885.1"/>
    </source>
</evidence>
<protein>
    <submittedName>
        <fullName evidence="2">Uncharacterized protein</fullName>
    </submittedName>
</protein>